<dbReference type="SUPFAM" id="SSF52402">
    <property type="entry name" value="Adenine nucleotide alpha hydrolases-like"/>
    <property type="match status" value="1"/>
</dbReference>
<dbReference type="SUPFAM" id="SSF142433">
    <property type="entry name" value="CinA-like"/>
    <property type="match status" value="1"/>
</dbReference>
<dbReference type="EC" id="6.3.1.5" evidence="7"/>
<dbReference type="Gene3D" id="3.90.950.20">
    <property type="entry name" value="CinA-like"/>
    <property type="match status" value="1"/>
</dbReference>
<dbReference type="UniPathway" id="UPA00253">
    <property type="reaction ID" value="UER00333"/>
</dbReference>
<dbReference type="NCBIfam" id="TIGR00552">
    <property type="entry name" value="nadE"/>
    <property type="match status" value="1"/>
</dbReference>
<dbReference type="Proteomes" id="UP000481421">
    <property type="component" value="Unassembled WGS sequence"/>
</dbReference>
<evidence type="ECO:0000256" key="3">
    <source>
        <dbReference type="ARBA" id="ARBA00022741"/>
    </source>
</evidence>
<comment type="similarity">
    <text evidence="6">Belongs to the NAD synthetase family.</text>
</comment>
<dbReference type="InterPro" id="IPR014729">
    <property type="entry name" value="Rossmann-like_a/b/a_fold"/>
</dbReference>
<evidence type="ECO:0000256" key="5">
    <source>
        <dbReference type="ARBA" id="ARBA00023027"/>
    </source>
</evidence>
<evidence type="ECO:0000313" key="10">
    <source>
        <dbReference type="EMBL" id="NEX48786.1"/>
    </source>
</evidence>
<feature type="domain" description="CinA C-terminal" evidence="8">
    <location>
        <begin position="349"/>
        <end position="494"/>
    </location>
</feature>
<dbReference type="CDD" id="cd00553">
    <property type="entry name" value="NAD_synthase"/>
    <property type="match status" value="1"/>
</dbReference>
<dbReference type="EMBL" id="JAAIKE010000020">
    <property type="protein sequence ID" value="NEX48786.1"/>
    <property type="molecule type" value="Genomic_DNA"/>
</dbReference>
<comment type="pathway">
    <text evidence="1">Cofactor biosynthesis; NAD(+) biosynthesis.</text>
</comment>
<evidence type="ECO:0000256" key="6">
    <source>
        <dbReference type="RuleBase" id="RU003811"/>
    </source>
</evidence>
<dbReference type="GO" id="GO:0005524">
    <property type="term" value="F:ATP binding"/>
    <property type="evidence" value="ECO:0007669"/>
    <property type="project" value="UniProtKB-KW"/>
</dbReference>
<dbReference type="InterPro" id="IPR008136">
    <property type="entry name" value="CinA_C"/>
</dbReference>
<protein>
    <recommendedName>
        <fullName evidence="7">NH(3)-dependent NAD(+) synthetase</fullName>
        <ecNumber evidence="7">6.3.1.5</ecNumber>
    </recommendedName>
</protein>
<gene>
    <name evidence="10" type="primary">nadE</name>
    <name evidence="10" type="ORF">G3572_21575</name>
</gene>
<keyword evidence="4 6" id="KW-0067">ATP-binding</keyword>
<name>A0A6B3RU94_9RHOB</name>
<dbReference type="Gene3D" id="3.40.50.620">
    <property type="entry name" value="HUPs"/>
    <property type="match status" value="1"/>
</dbReference>
<evidence type="ECO:0000256" key="4">
    <source>
        <dbReference type="ARBA" id="ARBA00022840"/>
    </source>
</evidence>
<keyword evidence="11" id="KW-1185">Reference proteome</keyword>
<dbReference type="GO" id="GO:0009435">
    <property type="term" value="P:NAD+ biosynthetic process"/>
    <property type="evidence" value="ECO:0007669"/>
    <property type="project" value="UniProtKB-UniPathway"/>
</dbReference>
<comment type="catalytic activity">
    <reaction evidence="7">
        <text>deamido-NAD(+) + NH4(+) + ATP = AMP + diphosphate + NAD(+) + H(+)</text>
        <dbReference type="Rhea" id="RHEA:21188"/>
        <dbReference type="ChEBI" id="CHEBI:15378"/>
        <dbReference type="ChEBI" id="CHEBI:28938"/>
        <dbReference type="ChEBI" id="CHEBI:30616"/>
        <dbReference type="ChEBI" id="CHEBI:33019"/>
        <dbReference type="ChEBI" id="CHEBI:57540"/>
        <dbReference type="ChEBI" id="CHEBI:58437"/>
        <dbReference type="ChEBI" id="CHEBI:456215"/>
        <dbReference type="EC" id="6.3.1.5"/>
    </reaction>
</comment>
<evidence type="ECO:0000256" key="2">
    <source>
        <dbReference type="ARBA" id="ARBA00022598"/>
    </source>
</evidence>
<sequence length="506" mass="54286">MPLHTQILDLSRQSAAGGLSPWFSARLQEQIADGRFLPEDRLAEICDRLVEQLSDYREQAAIHTAVLGMSGGVDSALTAALLKRAGWLVIGFTLPILQDPEETQRGFDACEALGLEHRHLDLSDAFEHMLTTCGGLDAVLMHGDDTAPRTRRGNLRARLRMMTLYDQAHRFGGLVASTDNFSELGAGFWTLHGDVGDLAPVQSLLKSWEVPWLARATGVPEQIWRALPTDGLGIGAGDEAQIGATYLEWDIILFALMDALRADPDLTARDLSSALDMKGDRHARDVLDAVLHRLATTWFKRMNPIRLDHPVTDRYGQLDAVDERLFRPAVVRGNEDLTRFPAEVMTQAQGLCQRLTARGLRLVTAESCTGGLLAGSLSAVSGSSSVLEGSFVTYRPSLKIAALGVSKSLIDEKTVYHPEVAQQMATGALQASPEADLALAITGVAGPGPDQGKPAGLVCIAAALRGQVAEVRECRFDGDPRSVIAAAIRTALAMGIAALDGSDGSA</sequence>
<dbReference type="InterPro" id="IPR022310">
    <property type="entry name" value="NAD/GMP_synthase"/>
</dbReference>
<accession>A0A6B3RU94</accession>
<reference evidence="10 11" key="1">
    <citation type="submission" date="2020-02" db="EMBL/GenBank/DDBJ databases">
        <title>Rhodobacter algicola sp. nov., isolated from microalga culture.</title>
        <authorList>
            <person name="Park C.-Y."/>
        </authorList>
    </citation>
    <scope>NUCLEOTIDE SEQUENCE [LARGE SCALE GENOMIC DNA]</scope>
    <source>
        <strain evidence="10 11">ETT8</strain>
    </source>
</reference>
<keyword evidence="3 6" id="KW-0547">Nucleotide-binding</keyword>
<dbReference type="Pfam" id="PF02540">
    <property type="entry name" value="NAD_synthase"/>
    <property type="match status" value="1"/>
</dbReference>
<proteinExistence type="inferred from homology"/>
<dbReference type="GO" id="GO:0004359">
    <property type="term" value="F:glutaminase activity"/>
    <property type="evidence" value="ECO:0007669"/>
    <property type="project" value="InterPro"/>
</dbReference>
<dbReference type="GO" id="GO:0003952">
    <property type="term" value="F:NAD+ synthase (glutamine-hydrolyzing) activity"/>
    <property type="evidence" value="ECO:0007669"/>
    <property type="project" value="InterPro"/>
</dbReference>
<evidence type="ECO:0000313" key="11">
    <source>
        <dbReference type="Proteomes" id="UP000481421"/>
    </source>
</evidence>
<evidence type="ECO:0000256" key="7">
    <source>
        <dbReference type="RuleBase" id="RU003812"/>
    </source>
</evidence>
<keyword evidence="5 6" id="KW-0520">NAD</keyword>
<dbReference type="GO" id="GO:0005737">
    <property type="term" value="C:cytoplasm"/>
    <property type="evidence" value="ECO:0007669"/>
    <property type="project" value="InterPro"/>
</dbReference>
<evidence type="ECO:0000256" key="1">
    <source>
        <dbReference type="ARBA" id="ARBA00004790"/>
    </source>
</evidence>
<evidence type="ECO:0000259" key="9">
    <source>
        <dbReference type="Pfam" id="PF02540"/>
    </source>
</evidence>
<comment type="caution">
    <text evidence="10">The sequence shown here is derived from an EMBL/GenBank/DDBJ whole genome shotgun (WGS) entry which is preliminary data.</text>
</comment>
<dbReference type="Pfam" id="PF02464">
    <property type="entry name" value="CinA"/>
    <property type="match status" value="1"/>
</dbReference>
<dbReference type="PANTHER" id="PTHR23090">
    <property type="entry name" value="NH 3 /GLUTAMINE-DEPENDENT NAD + SYNTHETASE"/>
    <property type="match status" value="1"/>
</dbReference>
<feature type="domain" description="NAD/GMP synthase" evidence="9">
    <location>
        <begin position="47"/>
        <end position="266"/>
    </location>
</feature>
<dbReference type="GO" id="GO:0008795">
    <property type="term" value="F:NAD+ synthase activity"/>
    <property type="evidence" value="ECO:0007669"/>
    <property type="project" value="UniProtKB-EC"/>
</dbReference>
<dbReference type="RefSeq" id="WP_164615740.1">
    <property type="nucleotide sequence ID" value="NZ_JAAIKE010000020.1"/>
</dbReference>
<dbReference type="NCBIfam" id="TIGR00199">
    <property type="entry name" value="PncC_domain"/>
    <property type="match status" value="1"/>
</dbReference>
<organism evidence="10 11">
    <name type="scientific">Pseudotabrizicola algicola</name>
    <dbReference type="NCBI Taxonomy" id="2709381"/>
    <lineage>
        <taxon>Bacteria</taxon>
        <taxon>Pseudomonadati</taxon>
        <taxon>Pseudomonadota</taxon>
        <taxon>Alphaproteobacteria</taxon>
        <taxon>Rhodobacterales</taxon>
        <taxon>Paracoccaceae</taxon>
        <taxon>Pseudotabrizicola</taxon>
    </lineage>
</organism>
<evidence type="ECO:0000259" key="8">
    <source>
        <dbReference type="Pfam" id="PF02464"/>
    </source>
</evidence>
<dbReference type="InterPro" id="IPR036653">
    <property type="entry name" value="CinA-like_C"/>
</dbReference>
<dbReference type="PANTHER" id="PTHR23090:SF9">
    <property type="entry name" value="GLUTAMINE-DEPENDENT NAD(+) SYNTHETASE"/>
    <property type="match status" value="1"/>
</dbReference>
<dbReference type="AlphaFoldDB" id="A0A6B3RU94"/>
<keyword evidence="2 6" id="KW-0436">Ligase</keyword>
<dbReference type="InterPro" id="IPR003694">
    <property type="entry name" value="NAD_synthase"/>
</dbReference>